<dbReference type="Gramene" id="TVU26169">
    <property type="protein sequence ID" value="TVU26169"/>
    <property type="gene ID" value="EJB05_28705"/>
</dbReference>
<keyword evidence="3" id="KW-1185">Reference proteome</keyword>
<feature type="transmembrane region" description="Helical" evidence="1">
    <location>
        <begin position="146"/>
        <end position="164"/>
    </location>
</feature>
<feature type="transmembrane region" description="Helical" evidence="1">
    <location>
        <begin position="81"/>
        <end position="104"/>
    </location>
</feature>
<sequence>MGGFVLKSYFNVDREYSKLLGDLVTDEYQGGCENMTPEKVKKARKDRLIKLYKIMCYIGTAMLIWRDNAALLNKINLYDHSTAYACTLYFTFSLLCMLLGMIASSFPESAPLANSIAWNGALQAVIFMIASFHLNLIEFYANVQHLYTSFIISSSMFTIVWCFFTKKQNKRNRSVQLQGQDPHAPCSFNLTTFPSISCNATLPPSAISPLY</sequence>
<dbReference type="EMBL" id="RWGY01000013">
    <property type="protein sequence ID" value="TVU26169.1"/>
    <property type="molecule type" value="Genomic_DNA"/>
</dbReference>
<keyword evidence="1" id="KW-0812">Transmembrane</keyword>
<feature type="transmembrane region" description="Helical" evidence="1">
    <location>
        <begin position="48"/>
        <end position="65"/>
    </location>
</feature>
<gene>
    <name evidence="2" type="ORF">EJB05_28705</name>
</gene>
<evidence type="ECO:0000256" key="1">
    <source>
        <dbReference type="SAM" id="Phobius"/>
    </source>
</evidence>
<reference evidence="2 3" key="1">
    <citation type="journal article" date="2019" name="Sci. Rep.">
        <title>A high-quality genome of Eragrostis curvula grass provides insights into Poaceae evolution and supports new strategies to enhance forage quality.</title>
        <authorList>
            <person name="Carballo J."/>
            <person name="Santos B.A.C.M."/>
            <person name="Zappacosta D."/>
            <person name="Garbus I."/>
            <person name="Selva J.P."/>
            <person name="Gallo C.A."/>
            <person name="Diaz A."/>
            <person name="Albertini E."/>
            <person name="Caccamo M."/>
            <person name="Echenique V."/>
        </authorList>
    </citation>
    <scope>NUCLEOTIDE SEQUENCE [LARGE SCALE GENOMIC DNA]</scope>
    <source>
        <strain evidence="3">cv. Victoria</strain>
        <tissue evidence="2">Leaf</tissue>
    </source>
</reference>
<protein>
    <submittedName>
        <fullName evidence="2">Uncharacterized protein</fullName>
    </submittedName>
</protein>
<evidence type="ECO:0000313" key="3">
    <source>
        <dbReference type="Proteomes" id="UP000324897"/>
    </source>
</evidence>
<proteinExistence type="predicted"/>
<evidence type="ECO:0000313" key="2">
    <source>
        <dbReference type="EMBL" id="TVU26169.1"/>
    </source>
</evidence>
<keyword evidence="1" id="KW-1133">Transmembrane helix</keyword>
<organism evidence="2 3">
    <name type="scientific">Eragrostis curvula</name>
    <name type="common">weeping love grass</name>
    <dbReference type="NCBI Taxonomy" id="38414"/>
    <lineage>
        <taxon>Eukaryota</taxon>
        <taxon>Viridiplantae</taxon>
        <taxon>Streptophyta</taxon>
        <taxon>Embryophyta</taxon>
        <taxon>Tracheophyta</taxon>
        <taxon>Spermatophyta</taxon>
        <taxon>Magnoliopsida</taxon>
        <taxon>Liliopsida</taxon>
        <taxon>Poales</taxon>
        <taxon>Poaceae</taxon>
        <taxon>PACMAD clade</taxon>
        <taxon>Chloridoideae</taxon>
        <taxon>Eragrostideae</taxon>
        <taxon>Eragrostidinae</taxon>
        <taxon>Eragrostis</taxon>
    </lineage>
</organism>
<name>A0A5J9UQN5_9POAL</name>
<dbReference type="AlphaFoldDB" id="A0A5J9UQN5"/>
<feature type="non-terminal residue" evidence="2">
    <location>
        <position position="1"/>
    </location>
</feature>
<accession>A0A5J9UQN5</accession>
<dbReference type="OrthoDB" id="695478at2759"/>
<comment type="caution">
    <text evidence="2">The sequence shown here is derived from an EMBL/GenBank/DDBJ whole genome shotgun (WGS) entry which is preliminary data.</text>
</comment>
<dbReference type="Proteomes" id="UP000324897">
    <property type="component" value="Chromosome 2"/>
</dbReference>
<keyword evidence="1" id="KW-0472">Membrane</keyword>
<feature type="transmembrane region" description="Helical" evidence="1">
    <location>
        <begin position="116"/>
        <end position="134"/>
    </location>
</feature>